<sequence length="201" mass="22055">MKLYHSPTSPYVRKVMVLIAEAGIAGVELIPVAGNPVDPGSMPVDQNPLGKIPALVTDDGQAIYDSRVICRYLDSTAGAGLYPPAPRLWQTLTLEATADGILDAAILMVYEARVRPEDRQFEAWTEGQWAKIARSLDTLERRWMDHLEGPLDMGQVAVACALGYLDFRHSARAWRAAHPDLAAWEAEFSERPAMTATQPVG</sequence>
<gene>
    <name evidence="2" type="ORF">C5F44_05260</name>
</gene>
<dbReference type="InterPro" id="IPR036249">
    <property type="entry name" value="Thioredoxin-like_sf"/>
</dbReference>
<dbReference type="CDD" id="cd03049">
    <property type="entry name" value="GST_N_3"/>
    <property type="match status" value="1"/>
</dbReference>
<dbReference type="Pfam" id="PF13409">
    <property type="entry name" value="GST_N_2"/>
    <property type="match status" value="1"/>
</dbReference>
<dbReference type="PANTHER" id="PTHR43968:SF6">
    <property type="entry name" value="GLUTATHIONE S-TRANSFERASE OMEGA"/>
    <property type="match status" value="1"/>
</dbReference>
<evidence type="ECO:0000313" key="2">
    <source>
        <dbReference type="EMBL" id="PTE15226.1"/>
    </source>
</evidence>
<keyword evidence="3" id="KW-1185">Reference proteome</keyword>
<comment type="caution">
    <text evidence="2">The sequence shown here is derived from an EMBL/GenBank/DDBJ whole genome shotgun (WGS) entry which is preliminary data.</text>
</comment>
<dbReference type="CDD" id="cd03205">
    <property type="entry name" value="GST_C_6"/>
    <property type="match status" value="1"/>
</dbReference>
<dbReference type="GO" id="GO:0005737">
    <property type="term" value="C:cytoplasm"/>
    <property type="evidence" value="ECO:0007669"/>
    <property type="project" value="TreeGrafter"/>
</dbReference>
<dbReference type="InterPro" id="IPR004045">
    <property type="entry name" value="Glutathione_S-Trfase_N"/>
</dbReference>
<feature type="domain" description="GST N-terminal" evidence="1">
    <location>
        <begin position="1"/>
        <end position="81"/>
    </location>
</feature>
<dbReference type="Pfam" id="PF13410">
    <property type="entry name" value="GST_C_2"/>
    <property type="match status" value="1"/>
</dbReference>
<protein>
    <submittedName>
        <fullName evidence="2">Glutathione S-transferase</fullName>
    </submittedName>
</protein>
<keyword evidence="2" id="KW-0808">Transferase</keyword>
<organism evidence="2 3">
    <name type="scientific">Fuscovulum blasticum DSM 2131</name>
    <dbReference type="NCBI Taxonomy" id="1188250"/>
    <lineage>
        <taxon>Bacteria</taxon>
        <taxon>Pseudomonadati</taxon>
        <taxon>Pseudomonadota</taxon>
        <taxon>Alphaproteobacteria</taxon>
        <taxon>Rhodobacterales</taxon>
        <taxon>Paracoccaceae</taxon>
        <taxon>Pseudogemmobacter</taxon>
    </lineage>
</organism>
<dbReference type="RefSeq" id="WP_107672477.1">
    <property type="nucleotide sequence ID" value="NZ_PZKE01000004.1"/>
</dbReference>
<accession>A0A2T4JBE1</accession>
<proteinExistence type="predicted"/>
<dbReference type="SUPFAM" id="SSF47616">
    <property type="entry name" value="GST C-terminal domain-like"/>
    <property type="match status" value="1"/>
</dbReference>
<dbReference type="EMBL" id="PZKE01000004">
    <property type="protein sequence ID" value="PTE15226.1"/>
    <property type="molecule type" value="Genomic_DNA"/>
</dbReference>
<evidence type="ECO:0000259" key="1">
    <source>
        <dbReference type="PROSITE" id="PS50404"/>
    </source>
</evidence>
<dbReference type="GO" id="GO:0016740">
    <property type="term" value="F:transferase activity"/>
    <property type="evidence" value="ECO:0007669"/>
    <property type="project" value="UniProtKB-KW"/>
</dbReference>
<dbReference type="InterPro" id="IPR036282">
    <property type="entry name" value="Glutathione-S-Trfase_C_sf"/>
</dbReference>
<dbReference type="PANTHER" id="PTHR43968">
    <property type="match status" value="1"/>
</dbReference>
<dbReference type="AlphaFoldDB" id="A0A2T4JBE1"/>
<dbReference type="PROSITE" id="PS50404">
    <property type="entry name" value="GST_NTER"/>
    <property type="match status" value="1"/>
</dbReference>
<dbReference type="InterPro" id="IPR050983">
    <property type="entry name" value="GST_Omega/HSP26"/>
</dbReference>
<name>A0A2T4JBE1_FUSBL</name>
<dbReference type="Gene3D" id="3.40.30.10">
    <property type="entry name" value="Glutaredoxin"/>
    <property type="match status" value="1"/>
</dbReference>
<dbReference type="Proteomes" id="UP000241362">
    <property type="component" value="Unassembled WGS sequence"/>
</dbReference>
<dbReference type="SUPFAM" id="SSF52833">
    <property type="entry name" value="Thioredoxin-like"/>
    <property type="match status" value="1"/>
</dbReference>
<evidence type="ECO:0000313" key="3">
    <source>
        <dbReference type="Proteomes" id="UP000241362"/>
    </source>
</evidence>
<dbReference type="Gene3D" id="1.20.1050.10">
    <property type="match status" value="1"/>
</dbReference>
<reference evidence="2 3" key="1">
    <citation type="submission" date="2018-03" db="EMBL/GenBank/DDBJ databases">
        <title>Rhodobacter blasticus.</title>
        <authorList>
            <person name="Meyer T.E."/>
            <person name="Miller S."/>
            <person name="Lodha T."/>
            <person name="Gandham S."/>
            <person name="Chintalapati S."/>
            <person name="Chintalapati V.R."/>
        </authorList>
    </citation>
    <scope>NUCLEOTIDE SEQUENCE [LARGE SCALE GENOMIC DNA]</scope>
    <source>
        <strain evidence="2 3">DSM 2131</strain>
    </source>
</reference>